<reference evidence="1 2" key="1">
    <citation type="submission" date="2019-09" db="EMBL/GenBank/DDBJ databases">
        <title>Draft genome sequencing and comparative genomics of hatchery-associated Vibrios.</title>
        <authorList>
            <person name="Kehlet-Delgado H."/>
            <person name="Mueller R.S."/>
        </authorList>
    </citation>
    <scope>NUCLEOTIDE SEQUENCE [LARGE SCALE GENOMIC DNA]</scope>
    <source>
        <strain evidence="1 2">09-121-3</strain>
    </source>
</reference>
<sequence>MMLKIYSNQVESVKTFALNCCYFICDRHRNQTIPSAFKRNDALSRALGYKSHSELVSMCNGNTPPKSSSEVDIYTAIRSRSHLIAQEFVAIFDGLSSEQIYLAITGPAPKQTEFEIIDGTPIVQFSPLNSDVSNEQRESSEIDEWWNVPFIMEHWDVTKGETSSYTVYCLNGGAWDRATAKAYVDTLSNALAAARQLKDDNPLYRDYAKPLVATLPIVIDKYVPKTFPQYVAYRVAHELVMKNQFTGITSCTISFSSKAGEVDVNELKVITGTLLEILIDTSKYSSEGGNQMPMFLETSWDEERKLISCVLNSQAYPFLVLFISQVQHLYL</sequence>
<accession>A0AAP6ZNI0</accession>
<evidence type="ECO:0000313" key="1">
    <source>
        <dbReference type="EMBL" id="NOJ25321.1"/>
    </source>
</evidence>
<dbReference type="RefSeq" id="WP_171353820.1">
    <property type="nucleotide sequence ID" value="NZ_VTXP01000015.1"/>
</dbReference>
<gene>
    <name evidence="1" type="ORF">F0238_21580</name>
</gene>
<dbReference type="Proteomes" id="UP000576645">
    <property type="component" value="Unassembled WGS sequence"/>
</dbReference>
<proteinExistence type="predicted"/>
<evidence type="ECO:0000313" key="2">
    <source>
        <dbReference type="Proteomes" id="UP000576645"/>
    </source>
</evidence>
<dbReference type="AlphaFoldDB" id="A0AAP6ZNI0"/>
<protein>
    <submittedName>
        <fullName evidence="1">Uncharacterized protein</fullName>
    </submittedName>
</protein>
<organism evidence="1 2">
    <name type="scientific">Vibrio coralliilyticus</name>
    <dbReference type="NCBI Taxonomy" id="190893"/>
    <lineage>
        <taxon>Bacteria</taxon>
        <taxon>Pseudomonadati</taxon>
        <taxon>Pseudomonadota</taxon>
        <taxon>Gammaproteobacteria</taxon>
        <taxon>Vibrionales</taxon>
        <taxon>Vibrionaceae</taxon>
        <taxon>Vibrio</taxon>
    </lineage>
</organism>
<comment type="caution">
    <text evidence="1">The sequence shown here is derived from an EMBL/GenBank/DDBJ whole genome shotgun (WGS) entry which is preliminary data.</text>
</comment>
<name>A0AAP6ZNI0_9VIBR</name>
<dbReference type="EMBL" id="VTXP01000015">
    <property type="protein sequence ID" value="NOJ25321.1"/>
    <property type="molecule type" value="Genomic_DNA"/>
</dbReference>